<dbReference type="SUPFAM" id="SSF55073">
    <property type="entry name" value="Nucleotide cyclase"/>
    <property type="match status" value="1"/>
</dbReference>
<dbReference type="EC" id="2.7.13.3" evidence="3"/>
<keyword evidence="4" id="KW-1003">Cell membrane</keyword>
<dbReference type="SUPFAM" id="SSF63829">
    <property type="entry name" value="Calcium-dependent phosphotriesterase"/>
    <property type="match status" value="1"/>
</dbReference>
<evidence type="ECO:0000256" key="10">
    <source>
        <dbReference type="ARBA" id="ARBA00023012"/>
    </source>
</evidence>
<dbReference type="Pfam" id="PF00211">
    <property type="entry name" value="Guanylate_cyc"/>
    <property type="match status" value="1"/>
</dbReference>
<dbReference type="GO" id="GO:0005524">
    <property type="term" value="F:ATP binding"/>
    <property type="evidence" value="ECO:0007669"/>
    <property type="project" value="UniProtKB-KW"/>
</dbReference>
<evidence type="ECO:0000256" key="4">
    <source>
        <dbReference type="ARBA" id="ARBA00022475"/>
    </source>
</evidence>
<evidence type="ECO:0000256" key="9">
    <source>
        <dbReference type="ARBA" id="ARBA00022840"/>
    </source>
</evidence>
<name>A0A4U7JLC3_9FIRM</name>
<evidence type="ECO:0000256" key="6">
    <source>
        <dbReference type="ARBA" id="ARBA00022679"/>
    </source>
</evidence>
<dbReference type="OrthoDB" id="337251at2"/>
<dbReference type="RefSeq" id="WP_137696783.1">
    <property type="nucleotide sequence ID" value="NZ_CP061336.1"/>
</dbReference>
<dbReference type="InterPro" id="IPR003660">
    <property type="entry name" value="HAMP_dom"/>
</dbReference>
<dbReference type="EMBL" id="CP061336">
    <property type="protein sequence ID" value="QNU66035.1"/>
    <property type="molecule type" value="Genomic_DNA"/>
</dbReference>
<keyword evidence="5" id="KW-0597">Phosphoprotein</keyword>
<keyword evidence="7" id="KW-0547">Nucleotide-binding</keyword>
<dbReference type="PANTHER" id="PTHR45528">
    <property type="entry name" value="SENSOR HISTIDINE KINASE CPXA"/>
    <property type="match status" value="1"/>
</dbReference>
<keyword evidence="13" id="KW-1185">Reference proteome</keyword>
<comment type="subcellular location">
    <subcellularLocation>
        <location evidence="2">Cell membrane</location>
        <topology evidence="2">Multi-pass membrane protein</topology>
    </subcellularLocation>
</comment>
<protein>
    <recommendedName>
        <fullName evidence="3">histidine kinase</fullName>
        <ecNumber evidence="3">2.7.13.3</ecNumber>
    </recommendedName>
</protein>
<evidence type="ECO:0000256" key="5">
    <source>
        <dbReference type="ARBA" id="ARBA00022553"/>
    </source>
</evidence>
<evidence type="ECO:0000256" key="8">
    <source>
        <dbReference type="ARBA" id="ARBA00022777"/>
    </source>
</evidence>
<evidence type="ECO:0000256" key="7">
    <source>
        <dbReference type="ARBA" id="ARBA00022741"/>
    </source>
</evidence>
<evidence type="ECO:0000256" key="1">
    <source>
        <dbReference type="ARBA" id="ARBA00000085"/>
    </source>
</evidence>
<dbReference type="AlphaFoldDB" id="A0A4U7JLC3"/>
<evidence type="ECO:0000313" key="12">
    <source>
        <dbReference type="EMBL" id="QNU66035.1"/>
    </source>
</evidence>
<dbReference type="PANTHER" id="PTHR45528:SF1">
    <property type="entry name" value="SENSOR HISTIDINE KINASE CPXA"/>
    <property type="match status" value="1"/>
</dbReference>
<organism evidence="12 13">
    <name type="scientific">Ruminiclostridium herbifermentans</name>
    <dbReference type="NCBI Taxonomy" id="2488810"/>
    <lineage>
        <taxon>Bacteria</taxon>
        <taxon>Bacillati</taxon>
        <taxon>Bacillota</taxon>
        <taxon>Clostridia</taxon>
        <taxon>Eubacteriales</taxon>
        <taxon>Oscillospiraceae</taxon>
        <taxon>Ruminiclostridium</taxon>
    </lineage>
</organism>
<dbReference type="GO" id="GO:0009190">
    <property type="term" value="P:cyclic nucleotide biosynthetic process"/>
    <property type="evidence" value="ECO:0007669"/>
    <property type="project" value="InterPro"/>
</dbReference>
<evidence type="ECO:0000313" key="13">
    <source>
        <dbReference type="Proteomes" id="UP000306409"/>
    </source>
</evidence>
<proteinExistence type="predicted"/>
<dbReference type="Proteomes" id="UP000306409">
    <property type="component" value="Chromosome"/>
</dbReference>
<dbReference type="Gene3D" id="6.10.340.10">
    <property type="match status" value="1"/>
</dbReference>
<dbReference type="SMART" id="SM00304">
    <property type="entry name" value="HAMP"/>
    <property type="match status" value="1"/>
</dbReference>
<dbReference type="Gene3D" id="3.30.70.1230">
    <property type="entry name" value="Nucleotide cyclase"/>
    <property type="match status" value="1"/>
</dbReference>
<accession>A0A4U7JLC3</accession>
<dbReference type="InterPro" id="IPR029787">
    <property type="entry name" value="Nucleotide_cyclase"/>
</dbReference>
<gene>
    <name evidence="12" type="ORF">EHE19_014250</name>
</gene>
<dbReference type="KEGG" id="rher:EHE19_014250"/>
<dbReference type="GO" id="GO:0005886">
    <property type="term" value="C:plasma membrane"/>
    <property type="evidence" value="ECO:0007669"/>
    <property type="project" value="UniProtKB-SubCell"/>
</dbReference>
<keyword evidence="6" id="KW-0808">Transferase</keyword>
<dbReference type="CDD" id="cd06225">
    <property type="entry name" value="HAMP"/>
    <property type="match status" value="1"/>
</dbReference>
<keyword evidence="8" id="KW-0418">Kinase</keyword>
<dbReference type="PROSITE" id="PS50885">
    <property type="entry name" value="HAMP"/>
    <property type="match status" value="1"/>
</dbReference>
<reference evidence="12 13" key="1">
    <citation type="submission" date="2020-09" db="EMBL/GenBank/DDBJ databases">
        <title>Characterization and genome sequencing of Ruminiclostridium sp. nov. MA18.</title>
        <authorList>
            <person name="Rettenmaier R."/>
            <person name="Kowollik M.-L."/>
            <person name="Liebl W."/>
            <person name="Zverlov V."/>
        </authorList>
    </citation>
    <scope>NUCLEOTIDE SEQUENCE [LARGE SCALE GENOMIC DNA]</scope>
    <source>
        <strain evidence="12 13">MA18</strain>
    </source>
</reference>
<comment type="catalytic activity">
    <reaction evidence="1">
        <text>ATP + protein L-histidine = ADP + protein N-phospho-L-histidine.</text>
        <dbReference type="EC" id="2.7.13.3"/>
    </reaction>
</comment>
<evidence type="ECO:0000256" key="2">
    <source>
        <dbReference type="ARBA" id="ARBA00004651"/>
    </source>
</evidence>
<evidence type="ECO:0000256" key="11">
    <source>
        <dbReference type="ARBA" id="ARBA00023136"/>
    </source>
</evidence>
<dbReference type="PROSITE" id="PS50125">
    <property type="entry name" value="GUANYLATE_CYCLASE_2"/>
    <property type="match status" value="1"/>
</dbReference>
<dbReference type="Pfam" id="PF00672">
    <property type="entry name" value="HAMP"/>
    <property type="match status" value="1"/>
</dbReference>
<keyword evidence="9" id="KW-0067">ATP-binding</keyword>
<dbReference type="InterPro" id="IPR001054">
    <property type="entry name" value="A/G_cyclase"/>
</dbReference>
<keyword evidence="11" id="KW-0472">Membrane</keyword>
<dbReference type="CDD" id="cd07302">
    <property type="entry name" value="CHD"/>
    <property type="match status" value="1"/>
</dbReference>
<sequence length="960" mass="109927">MRSKIILFTLLMSVLSLTIICYFLNKDLVLDTFTDYSPTNEIYFKSPLNNSIKFSDISFATSDTQKNMYAIDNNRNKIMKIDSSGNLVFKLDKDSIMPYLNDNANISANPIKEIIYNIVDFSVDENQNLYILVDCFGIHGRYVHYSLLLSYNPFGKFNREVYCEIYDEKSSPISVGRLKGLQVKNGFLYFYIKNVEDSRAKIKKYNCETFTFENCDSDINLNYIADIIGTDTDIRYISTTQGNIFSMDTNGNFNLIYPSDKVSNQRYIPFNLYKHNDDLLFCDKNTNSIIRIKPDGQPETLYSLNFLRKYDNDQASFFDIRSIGVNSDGNIMVAASEIPKDSDKSINTLTIMTLEGKVLQTINQAKFSAKDIFLHMLICLLAILVLLCILYLFIKLVKNVLRKKLWLKLLSILLPVMILTLGFSGVRIYTSLNQDIIESEMNNKLKLIVHSGVQHLDVEKFNAIKQPSDYMNNDYNELWQYIYLSIENNRNGNLDTESEYIKSHVDSSGITIALYKYESGKLFTCIDFGKNTMPFTPIVNNRYFIPENMKDTKAVNISIYNEKNTKFAVTPIFDGDGKTVGFYQASLNMEGIQLQALQLINQIIYIMIGAVIIFTIMMYFLIRKLLKPLKELEEGANKLANEEWDTRLSVRTQDEIGKLCNTFNDMTEFINKYRSASDKFVPSLFLKNIGLDNITEVELSGIKKDDMSILYLSIRSFFDMEEAKIPHDSFELINKLLGIMGQVVRTNDGFVSQSFGANLIAVFPRSASDALKSAVEIEKEMLKLNISRNKQGKESIDIGIGIHKGSIMMGIVGESERMEASVVSYVVNQANELENLARKLGASILVSKNVITDMDDSLKYKNRFVGKFNIGEVLEVYDVFEGEEDFVKRLKEDTKELFDEGVSLYLSGKFNNARRNFVEVIKQNHDDIAAKLYFFECDKLSEKYQSDELLKDWNGVLKIK</sequence>
<evidence type="ECO:0000256" key="3">
    <source>
        <dbReference type="ARBA" id="ARBA00012438"/>
    </source>
</evidence>
<dbReference type="GO" id="GO:0004016">
    <property type="term" value="F:adenylate cyclase activity"/>
    <property type="evidence" value="ECO:0007669"/>
    <property type="project" value="UniProtKB-ARBA"/>
</dbReference>
<dbReference type="InterPro" id="IPR050398">
    <property type="entry name" value="HssS/ArlS-like"/>
</dbReference>
<dbReference type="GO" id="GO:0000155">
    <property type="term" value="F:phosphorelay sensor kinase activity"/>
    <property type="evidence" value="ECO:0007669"/>
    <property type="project" value="TreeGrafter"/>
</dbReference>
<keyword evidence="10" id="KW-0902">Two-component regulatory system</keyword>
<dbReference type="SUPFAM" id="SSF158472">
    <property type="entry name" value="HAMP domain-like"/>
    <property type="match status" value="1"/>
</dbReference>